<evidence type="ECO:0000256" key="4">
    <source>
        <dbReference type="ARBA" id="ARBA00022741"/>
    </source>
</evidence>
<proteinExistence type="inferred from homology"/>
<dbReference type="Gene3D" id="3.40.50.2300">
    <property type="match status" value="1"/>
</dbReference>
<dbReference type="SUPFAM" id="SSF55874">
    <property type="entry name" value="ATPase domain of HSP90 chaperone/DNA topoisomerase II/histidine kinase"/>
    <property type="match status" value="1"/>
</dbReference>
<dbReference type="Proteomes" id="UP001211544">
    <property type="component" value="Chromosome"/>
</dbReference>
<comment type="subunit">
    <text evidence="8">Interacts with RcsD.</text>
</comment>
<dbReference type="Pfam" id="PF00512">
    <property type="entry name" value="HisKA"/>
    <property type="match status" value="1"/>
</dbReference>
<evidence type="ECO:0000313" key="14">
    <source>
        <dbReference type="Proteomes" id="UP001211544"/>
    </source>
</evidence>
<dbReference type="InterPro" id="IPR036890">
    <property type="entry name" value="HATPase_C_sf"/>
</dbReference>
<dbReference type="InterPro" id="IPR003594">
    <property type="entry name" value="HATPase_dom"/>
</dbReference>
<keyword evidence="8" id="KW-0812">Transmembrane</keyword>
<keyword evidence="8" id="KW-1133">Transmembrane helix</keyword>
<dbReference type="InterPro" id="IPR005467">
    <property type="entry name" value="His_kinase_dom"/>
</dbReference>
<dbReference type="CDD" id="cd16922">
    <property type="entry name" value="HATPase_EvgS-ArcB-TorS-like"/>
    <property type="match status" value="1"/>
</dbReference>
<evidence type="ECO:0000313" key="13">
    <source>
        <dbReference type="EMBL" id="WBG92009.1"/>
    </source>
</evidence>
<accession>A0AAJ5QMV4</accession>
<dbReference type="GO" id="GO:0000155">
    <property type="term" value="F:phosphorelay sensor kinase activity"/>
    <property type="evidence" value="ECO:0007669"/>
    <property type="project" value="UniProtKB-UniRule"/>
</dbReference>
<feature type="domain" description="Histidine kinase" evidence="10">
    <location>
        <begin position="477"/>
        <end position="693"/>
    </location>
</feature>
<dbReference type="Gene3D" id="1.10.287.130">
    <property type="match status" value="1"/>
</dbReference>
<feature type="transmembrane region" description="Helical" evidence="8">
    <location>
        <begin position="20"/>
        <end position="41"/>
    </location>
</feature>
<dbReference type="FunFam" id="3.30.565.10:FF:000010">
    <property type="entry name" value="Sensor histidine kinase RcsC"/>
    <property type="match status" value="1"/>
</dbReference>
<dbReference type="FunFam" id="3.40.50.2300:FF:000121">
    <property type="entry name" value="Sensor histidine kinase RcsC"/>
    <property type="match status" value="1"/>
</dbReference>
<feature type="modified residue" description="Phosphohistidine; by autocatalysis" evidence="8">
    <location>
        <position position="480"/>
    </location>
</feature>
<keyword evidence="3 8" id="KW-0808">Transferase</keyword>
<evidence type="ECO:0000256" key="1">
    <source>
        <dbReference type="ARBA" id="ARBA00000085"/>
    </source>
</evidence>
<dbReference type="NCBIfam" id="NF008099">
    <property type="entry name" value="PRK10841.1"/>
    <property type="match status" value="1"/>
</dbReference>
<reference evidence="13 14" key="1">
    <citation type="journal article" date="2022" name="J Glob Antimicrob Resist">
        <title>First complete genome of a multidrug resistant strain of the novel human pathogen Kalamiella piersonii (GABEKP28) identified in human saliva.</title>
        <authorList>
            <person name="McDonagh F."/>
            <person name="Singh N.K."/>
            <person name="Venkateswaran K."/>
            <person name="Lonappan A.M."/>
            <person name="Hallahan B."/>
            <person name="Tuohy A."/>
            <person name="Burke L."/>
            <person name="Kovarova A."/>
            <person name="Miliotis G."/>
        </authorList>
    </citation>
    <scope>NUCLEOTIDE SEQUENCE [LARGE SCALE GENOMIC DNA]</scope>
    <source>
        <strain evidence="13 14">GABEKP28</strain>
    </source>
</reference>
<protein>
    <recommendedName>
        <fullName evidence="8">Sensor histidine kinase RcsC</fullName>
        <ecNumber evidence="8">2.7.13.3</ecNumber>
    </recommendedName>
</protein>
<dbReference type="EC" id="2.7.13.3" evidence="8"/>
<evidence type="ECO:0000256" key="5">
    <source>
        <dbReference type="ARBA" id="ARBA00022777"/>
    </source>
</evidence>
<evidence type="ECO:0000259" key="10">
    <source>
        <dbReference type="PROSITE" id="PS50109"/>
    </source>
</evidence>
<dbReference type="RefSeq" id="WP_120453117.1">
    <property type="nucleotide sequence ID" value="NZ_CP104758.1"/>
</dbReference>
<dbReference type="PRINTS" id="PR00344">
    <property type="entry name" value="BCTRLSENSOR"/>
</dbReference>
<dbReference type="Pfam" id="PF00072">
    <property type="entry name" value="Response_reg"/>
    <property type="match status" value="1"/>
</dbReference>
<comment type="catalytic activity">
    <reaction evidence="1 8">
        <text>ATP + protein L-histidine = ADP + protein N-phospho-L-histidine.</text>
        <dbReference type="EC" id="2.7.13.3"/>
    </reaction>
</comment>
<name>A0AAJ5QMV4_9GAMM</name>
<dbReference type="AlphaFoldDB" id="A0AAJ5QMV4"/>
<dbReference type="Pfam" id="PF02518">
    <property type="entry name" value="HATPase_c"/>
    <property type="match status" value="1"/>
</dbReference>
<organism evidence="13 14">
    <name type="scientific">Pantoea piersonii</name>
    <dbReference type="NCBI Taxonomy" id="2364647"/>
    <lineage>
        <taxon>Bacteria</taxon>
        <taxon>Pseudomonadati</taxon>
        <taxon>Pseudomonadota</taxon>
        <taxon>Gammaproteobacteria</taxon>
        <taxon>Enterobacterales</taxon>
        <taxon>Erwiniaceae</taxon>
        <taxon>Pantoea</taxon>
    </lineage>
</organism>
<feature type="domain" description="ABL" evidence="12">
    <location>
        <begin position="706"/>
        <end position="805"/>
    </location>
</feature>
<feature type="domain" description="Response regulatory" evidence="11">
    <location>
        <begin position="827"/>
        <end position="941"/>
    </location>
</feature>
<dbReference type="GeneID" id="78233077"/>
<evidence type="ECO:0000256" key="2">
    <source>
        <dbReference type="ARBA" id="ARBA00022553"/>
    </source>
</evidence>
<dbReference type="Pfam" id="PF09456">
    <property type="entry name" value="RcsC"/>
    <property type="match status" value="1"/>
</dbReference>
<keyword evidence="8" id="KW-0997">Cell inner membrane</keyword>
<dbReference type="InterPro" id="IPR003661">
    <property type="entry name" value="HisK_dim/P_dom"/>
</dbReference>
<keyword evidence="4 8" id="KW-0547">Nucleotide-binding</keyword>
<evidence type="ECO:0000259" key="11">
    <source>
        <dbReference type="PROSITE" id="PS50110"/>
    </source>
</evidence>
<dbReference type="GO" id="GO:0006355">
    <property type="term" value="P:regulation of DNA-templated transcription"/>
    <property type="evidence" value="ECO:0007669"/>
    <property type="project" value="InterPro"/>
</dbReference>
<dbReference type="CDD" id="cd00082">
    <property type="entry name" value="HisKA"/>
    <property type="match status" value="1"/>
</dbReference>
<dbReference type="InterPro" id="IPR019017">
    <property type="entry name" value="Sig_transdc_His_kin_a/b-loop_C"/>
</dbReference>
<dbReference type="SMART" id="SM00387">
    <property type="entry name" value="HATPase_c"/>
    <property type="match status" value="1"/>
</dbReference>
<feature type="transmembrane region" description="Helical" evidence="8">
    <location>
        <begin position="315"/>
        <end position="338"/>
    </location>
</feature>
<comment type="function">
    <text evidence="8">Component of the Rcs signaling system, which controls transcription of numerous genes. RcsC functions as a membrane-associated protein kinase that phosphorylates RcsD in response to environmental signals. The phosphoryl group is then transferred to the response regulator RcsB.</text>
</comment>
<evidence type="ECO:0000256" key="9">
    <source>
        <dbReference type="PROSITE-ProRule" id="PRU00169"/>
    </source>
</evidence>
<gene>
    <name evidence="8 13" type="primary">rcsC</name>
    <name evidence="13" type="ORF">N5580_05565</name>
</gene>
<dbReference type="EMBL" id="CP104758">
    <property type="protein sequence ID" value="WBG92009.1"/>
    <property type="molecule type" value="Genomic_DNA"/>
</dbReference>
<keyword evidence="14" id="KW-1185">Reference proteome</keyword>
<dbReference type="InterPro" id="IPR001789">
    <property type="entry name" value="Sig_transdc_resp-reg_receiver"/>
</dbReference>
<dbReference type="PROSITE" id="PS50110">
    <property type="entry name" value="RESPONSE_REGULATORY"/>
    <property type="match status" value="1"/>
</dbReference>
<keyword evidence="6 8" id="KW-0067">ATP-binding</keyword>
<dbReference type="GO" id="GO:0005886">
    <property type="term" value="C:plasma membrane"/>
    <property type="evidence" value="ECO:0007669"/>
    <property type="project" value="UniProtKB-SubCell"/>
</dbReference>
<evidence type="ECO:0000256" key="8">
    <source>
        <dbReference type="HAMAP-Rule" id="MF_00979"/>
    </source>
</evidence>
<dbReference type="CDD" id="cd17546">
    <property type="entry name" value="REC_hyHK_CKI1_RcsC-like"/>
    <property type="match status" value="1"/>
</dbReference>
<keyword evidence="8" id="KW-0472">Membrane</keyword>
<dbReference type="SUPFAM" id="SSF47384">
    <property type="entry name" value="Homodimeric domain of signal transducing histidine kinase"/>
    <property type="match status" value="1"/>
</dbReference>
<keyword evidence="7 8" id="KW-0902">Two-component regulatory system</keyword>
<dbReference type="SMART" id="SM00448">
    <property type="entry name" value="REC"/>
    <property type="match status" value="1"/>
</dbReference>
<comment type="similarity">
    <text evidence="8">Belongs to the RcsC family.</text>
</comment>
<evidence type="ECO:0000256" key="3">
    <source>
        <dbReference type="ARBA" id="ARBA00022679"/>
    </source>
</evidence>
<dbReference type="SUPFAM" id="SSF52172">
    <property type="entry name" value="CheY-like"/>
    <property type="match status" value="2"/>
</dbReference>
<dbReference type="Gene3D" id="3.30.565.10">
    <property type="entry name" value="Histidine kinase-like ATPase, C-terminal domain"/>
    <property type="match status" value="1"/>
</dbReference>
<dbReference type="GO" id="GO:0005524">
    <property type="term" value="F:ATP binding"/>
    <property type="evidence" value="ECO:0007669"/>
    <property type="project" value="UniProtKB-UniRule"/>
</dbReference>
<dbReference type="InterPro" id="IPR004358">
    <property type="entry name" value="Sig_transdc_His_kin-like_C"/>
</dbReference>
<dbReference type="InterPro" id="IPR030856">
    <property type="entry name" value="RcsC"/>
</dbReference>
<dbReference type="PROSITE" id="PS50109">
    <property type="entry name" value="HIS_KIN"/>
    <property type="match status" value="1"/>
</dbReference>
<keyword evidence="2 8" id="KW-0597">Phosphoprotein</keyword>
<dbReference type="PROSITE" id="PS51426">
    <property type="entry name" value="ABL"/>
    <property type="match status" value="1"/>
</dbReference>
<dbReference type="PANTHER" id="PTHR45339">
    <property type="entry name" value="HYBRID SIGNAL TRANSDUCTION HISTIDINE KINASE J"/>
    <property type="match status" value="1"/>
</dbReference>
<dbReference type="InterPro" id="IPR011006">
    <property type="entry name" value="CheY-like_superfamily"/>
</dbReference>
<keyword evidence="5 8" id="KW-0418">Kinase</keyword>
<dbReference type="InterPro" id="IPR036097">
    <property type="entry name" value="HisK_dim/P_sf"/>
</dbReference>
<evidence type="ECO:0000256" key="7">
    <source>
        <dbReference type="ARBA" id="ARBA00023012"/>
    </source>
</evidence>
<comment type="subcellular location">
    <subcellularLocation>
        <location evidence="8">Cell inner membrane</location>
        <topology evidence="8">Multi-pass membrane protein</topology>
    </subcellularLocation>
</comment>
<sequence length="950" mass="106854">MKYLVSFRTTLRISRYLFRALALLLWTLGAVLTTFFIISVLHDKESSVRQEFASNYGQAEWYVRHSADVMRELKYITENRLTSASSGLDMLNGVLPGKSTLPQFTPLFSDGDCSSMSNTWRNSLDTLSYYINYWKSNFASTYELNRVFFIGGESQCLADFSIGSSKVDRERSLKALRERVLRYRNGNDEERRNPIYWVNASAQPGVGTFYMMVPVYVANKLQALLGVEQNIRLDEFIQPGSLPVVATIIDENYRPLLTSRRGGAGFSLDDLSDDKSWFGYLDGYRQLVLKKPLPPSDLSVVWSVSTRVLVDQLKLMIINALLLNLLSAIVLFTLAWLFERRMFLPAEENAHRLEEHEQFNRKIVASAPVGICILRTRDGTNILSNELAHNYLTLLTQEDRQRLNEIIGSQQVNFVDVLTGSNTNLQISFVHSRYRNENVAICVLVDVSARVRMEQSLQEMAQAAEQASQSKSMFLATVSHELRTPLYGIIGNLDLLQTKQLPKEVDSLVTAMNNSSSLLLKIISDILDFSKIESEQLKIEPRPFSPREVLSHIAGNYLSLVMKKRLTLYCFIEHDVPLALDGDPLRLQQVISNLLSNAIKFTHTGCIILHASVKEGYLAFRIRDTGVGIPAKEITRLFDPFFQVGNGVQRNFQGTGLGLAICEKLTNMMDGDIEVDSEPGMGSQFIVRIPVYNGQHPAPPLLDGLHDKTLWIDMRNDYLASFIERDLQQQGIYIQPYTGKAGSDDVLITDYEFETDQPLQAVIIFSGAHIDMPREIAPGRWLHSTATPHELPSLLARIYRIAIQSDTATNLALSAPAEEVISNDDIMVLIVDDHPINRMLLSEQLGTLGYQVKTAQDGVDALNVISRSEIDIVLSDVNMPNMDGYRLTQRLRQLGHAFPVIGVTANALAEEKQRCMEAGMDNCLSKPVTLDVLKTTLAVYAERVRKTREG</sequence>
<keyword evidence="8" id="KW-1003">Cell membrane</keyword>
<evidence type="ECO:0000259" key="12">
    <source>
        <dbReference type="PROSITE" id="PS51426"/>
    </source>
</evidence>
<feature type="modified residue" description="4-aspartylphosphate" evidence="8 9">
    <location>
        <position position="876"/>
    </location>
</feature>
<dbReference type="HAMAP" id="MF_00979">
    <property type="entry name" value="RcsC"/>
    <property type="match status" value="1"/>
</dbReference>
<evidence type="ECO:0000256" key="6">
    <source>
        <dbReference type="ARBA" id="ARBA00022840"/>
    </source>
</evidence>
<dbReference type="Gene3D" id="3.40.50.10970">
    <property type="match status" value="1"/>
</dbReference>
<dbReference type="InterPro" id="IPR038388">
    <property type="entry name" value="RcsC_C_sf"/>
</dbReference>
<dbReference type="KEGG" id="kpie:N5580_05565"/>
<dbReference type="PANTHER" id="PTHR45339:SF1">
    <property type="entry name" value="HYBRID SIGNAL TRANSDUCTION HISTIDINE KINASE J"/>
    <property type="match status" value="1"/>
</dbReference>
<dbReference type="SMART" id="SM00388">
    <property type="entry name" value="HisKA"/>
    <property type="match status" value="1"/>
</dbReference>
<comment type="PTM">
    <text evidence="8">Autophosphorylated. Activation probably requires a transfer of a phosphate group from a His in the transmitter domain to an Asp in the receiver domain.</text>
</comment>